<reference evidence="2 3" key="1">
    <citation type="journal article" date="2018" name="Nat. Ecol. Evol.">
        <title>Pezizomycetes genomes reveal the molecular basis of ectomycorrhizal truffle lifestyle.</title>
        <authorList>
            <person name="Murat C."/>
            <person name="Payen T."/>
            <person name="Noel B."/>
            <person name="Kuo A."/>
            <person name="Morin E."/>
            <person name="Chen J."/>
            <person name="Kohler A."/>
            <person name="Krizsan K."/>
            <person name="Balestrini R."/>
            <person name="Da Silva C."/>
            <person name="Montanini B."/>
            <person name="Hainaut M."/>
            <person name="Levati E."/>
            <person name="Barry K.W."/>
            <person name="Belfiori B."/>
            <person name="Cichocki N."/>
            <person name="Clum A."/>
            <person name="Dockter R.B."/>
            <person name="Fauchery L."/>
            <person name="Guy J."/>
            <person name="Iotti M."/>
            <person name="Le Tacon F."/>
            <person name="Lindquist E.A."/>
            <person name="Lipzen A."/>
            <person name="Malagnac F."/>
            <person name="Mello A."/>
            <person name="Molinier V."/>
            <person name="Miyauchi S."/>
            <person name="Poulain J."/>
            <person name="Riccioni C."/>
            <person name="Rubini A."/>
            <person name="Sitrit Y."/>
            <person name="Splivallo R."/>
            <person name="Traeger S."/>
            <person name="Wang M."/>
            <person name="Zifcakova L."/>
            <person name="Wipf D."/>
            <person name="Zambonelli A."/>
            <person name="Paolocci F."/>
            <person name="Nowrousian M."/>
            <person name="Ottonello S."/>
            <person name="Baldrian P."/>
            <person name="Spatafora J.W."/>
            <person name="Henrissat B."/>
            <person name="Nagy L.G."/>
            <person name="Aury J.M."/>
            <person name="Wincker P."/>
            <person name="Grigoriev I.V."/>
            <person name="Bonfante P."/>
            <person name="Martin F.M."/>
        </authorList>
    </citation>
    <scope>NUCLEOTIDE SEQUENCE [LARGE SCALE GENOMIC DNA]</scope>
    <source>
        <strain evidence="2 3">RN42</strain>
    </source>
</reference>
<dbReference type="AlphaFoldDB" id="A0A3N4HY16"/>
<protein>
    <submittedName>
        <fullName evidence="2">Uncharacterized protein</fullName>
    </submittedName>
</protein>
<proteinExistence type="predicted"/>
<dbReference type="Proteomes" id="UP000275078">
    <property type="component" value="Unassembled WGS sequence"/>
</dbReference>
<feature type="compositionally biased region" description="Basic and acidic residues" evidence="1">
    <location>
        <begin position="1"/>
        <end position="11"/>
    </location>
</feature>
<evidence type="ECO:0000313" key="2">
    <source>
        <dbReference type="EMBL" id="RPA76841.1"/>
    </source>
</evidence>
<feature type="compositionally biased region" description="Low complexity" evidence="1">
    <location>
        <begin position="12"/>
        <end position="21"/>
    </location>
</feature>
<feature type="region of interest" description="Disordered" evidence="1">
    <location>
        <begin position="1"/>
        <end position="25"/>
    </location>
</feature>
<gene>
    <name evidence="2" type="ORF">BJ508DRAFT_310690</name>
</gene>
<sequence length="111" mass="12508">MSDMAANKDVESPAAAPAPELETSEETITRLMAECERLDEKLLEKDAELLEKDAELLKVNAELKKADAKLEEQLKEVDPQLLEEELKKADSQLLGSQEVVKFLSGYKHLRR</sequence>
<dbReference type="EMBL" id="ML119736">
    <property type="protein sequence ID" value="RPA76841.1"/>
    <property type="molecule type" value="Genomic_DNA"/>
</dbReference>
<keyword evidence="3" id="KW-1185">Reference proteome</keyword>
<organism evidence="2 3">
    <name type="scientific">Ascobolus immersus RN42</name>
    <dbReference type="NCBI Taxonomy" id="1160509"/>
    <lineage>
        <taxon>Eukaryota</taxon>
        <taxon>Fungi</taxon>
        <taxon>Dikarya</taxon>
        <taxon>Ascomycota</taxon>
        <taxon>Pezizomycotina</taxon>
        <taxon>Pezizomycetes</taxon>
        <taxon>Pezizales</taxon>
        <taxon>Ascobolaceae</taxon>
        <taxon>Ascobolus</taxon>
    </lineage>
</organism>
<accession>A0A3N4HY16</accession>
<evidence type="ECO:0000256" key="1">
    <source>
        <dbReference type="SAM" id="MobiDB-lite"/>
    </source>
</evidence>
<evidence type="ECO:0000313" key="3">
    <source>
        <dbReference type="Proteomes" id="UP000275078"/>
    </source>
</evidence>
<name>A0A3N4HY16_ASCIM</name>